<proteinExistence type="predicted"/>
<name>A0A4U1J3F5_9BACT</name>
<dbReference type="Proteomes" id="UP000309215">
    <property type="component" value="Unassembled WGS sequence"/>
</dbReference>
<dbReference type="AlphaFoldDB" id="A0A4U1J3F5"/>
<accession>A0A4U1J3F5</accession>
<dbReference type="RefSeq" id="WP_136932646.1">
    <property type="nucleotide sequence ID" value="NZ_SSMQ01000038.1"/>
</dbReference>
<reference evidence="1 2" key="1">
    <citation type="submission" date="2019-04" db="EMBL/GenBank/DDBJ databases">
        <authorList>
            <person name="Li Y."/>
            <person name="Wang J."/>
        </authorList>
    </citation>
    <scope>NUCLEOTIDE SEQUENCE [LARGE SCALE GENOMIC DNA]</scope>
    <source>
        <strain evidence="1 2">DSM 14668</strain>
    </source>
</reference>
<keyword evidence="2" id="KW-1185">Reference proteome</keyword>
<evidence type="ECO:0000313" key="2">
    <source>
        <dbReference type="Proteomes" id="UP000309215"/>
    </source>
</evidence>
<gene>
    <name evidence="1" type="ORF">E8A74_30595</name>
</gene>
<dbReference type="EMBL" id="SSMQ01000038">
    <property type="protein sequence ID" value="TKD01696.1"/>
    <property type="molecule type" value="Genomic_DNA"/>
</dbReference>
<protein>
    <submittedName>
        <fullName evidence="1">Uncharacterized protein</fullName>
    </submittedName>
</protein>
<evidence type="ECO:0000313" key="1">
    <source>
        <dbReference type="EMBL" id="TKD01696.1"/>
    </source>
</evidence>
<sequence>MAASWAELVKRLQERQESGKALTAAVLWREFKRQAAQSNRQDVRHLAEIGKGMTPEDRGRFAVAVMPLLVTLDWPLAWEAARPGLIVALEAILEETDSEHPNRFAHAYLSAVPSPEHEAKLFDTAWISLDVALDMLRRPCPASELRNVAALCVLGTSQPALLAFEFSKSDNDFASEPLMHACSQYLQAFERYVRAARAMNQAVGAVIFDGLDLGAAEAP</sequence>
<organism evidence="1 2">
    <name type="scientific">Polyangium fumosum</name>
    <dbReference type="NCBI Taxonomy" id="889272"/>
    <lineage>
        <taxon>Bacteria</taxon>
        <taxon>Pseudomonadati</taxon>
        <taxon>Myxococcota</taxon>
        <taxon>Polyangia</taxon>
        <taxon>Polyangiales</taxon>
        <taxon>Polyangiaceae</taxon>
        <taxon>Polyangium</taxon>
    </lineage>
</organism>
<comment type="caution">
    <text evidence="1">The sequence shown here is derived from an EMBL/GenBank/DDBJ whole genome shotgun (WGS) entry which is preliminary data.</text>
</comment>